<evidence type="ECO:0000313" key="1">
    <source>
        <dbReference type="EMBL" id="CRJ93679.1"/>
    </source>
</evidence>
<evidence type="ECO:0000313" key="2">
    <source>
        <dbReference type="Proteomes" id="UP000045706"/>
    </source>
</evidence>
<dbReference type="EMBL" id="CVQI01000253">
    <property type="protein sequence ID" value="CRJ93679.1"/>
    <property type="molecule type" value="Genomic_DNA"/>
</dbReference>
<name>A0A0G4KHT0_VERLO</name>
<feature type="non-terminal residue" evidence="1">
    <location>
        <position position="1"/>
    </location>
</feature>
<organism evidence="1 2">
    <name type="scientific">Verticillium longisporum</name>
    <name type="common">Verticillium dahliae var. longisporum</name>
    <dbReference type="NCBI Taxonomy" id="100787"/>
    <lineage>
        <taxon>Eukaryota</taxon>
        <taxon>Fungi</taxon>
        <taxon>Dikarya</taxon>
        <taxon>Ascomycota</taxon>
        <taxon>Pezizomycotina</taxon>
        <taxon>Sordariomycetes</taxon>
        <taxon>Hypocreomycetidae</taxon>
        <taxon>Glomerellales</taxon>
        <taxon>Plectosphaerellaceae</taxon>
        <taxon>Verticillium</taxon>
    </lineage>
</organism>
<protein>
    <submittedName>
        <fullName evidence="1">Uncharacterized protein</fullName>
    </submittedName>
</protein>
<accession>A0A0G4KHT0</accession>
<reference evidence="2" key="1">
    <citation type="submission" date="2015-05" db="EMBL/GenBank/DDBJ databases">
        <authorList>
            <person name="Fogelqvist Johan"/>
        </authorList>
    </citation>
    <scope>NUCLEOTIDE SEQUENCE [LARGE SCALE GENOMIC DNA]</scope>
</reference>
<proteinExistence type="predicted"/>
<sequence length="11" mass="1287">WFPEQSDGQHG</sequence>
<gene>
    <name evidence="1" type="ORF">BN1723_020776</name>
</gene>
<dbReference type="Proteomes" id="UP000045706">
    <property type="component" value="Unassembled WGS sequence"/>
</dbReference>